<gene>
    <name evidence="1" type="ORF">BV25DRAFT_1919480</name>
</gene>
<sequence>MSDSQDHEMLGQDEVLSIHDSASNPSSPSESVSTTSTDLPETLNEIIKLPSSTKKVPKTKVPDTSDQDEAEEKVEKKTRGKKGKGKKKASETSGTKPPSSSPLEFNVALFTYSEMQKAVKKRSATHSYMKVQSDEPFDTWKALLLVKIDETLKPKKIDFENYSVLFTIPRYSIGLLPLCDQDAYEVMIARGIKAHNAPSSPAIQIVVQEQISETVITKASSWVMKRKIILDDEDHDDSDNGRAATKPQKKPKSKVPRASDLDPANQQQNDNILKLQNRWACHKPGCNATGHCFVDPITTLHFPLSFKHFSVWSAAMVKGNDEASIDKPPNHKAFDALSKDTKGSTSIMDQRIKEANAKQTLASSGSVSYPPSSMANAIPPQFMDVLANLAAAVRTGPTTATATATATTSAPATTATSSRHDQSQHLLPLSLDAGARLPISDFCRIYDLDDGISRTLTENKFKYTSSFRHILIEDLKGMGLALGEIAELREAVLSWAKEDFGIAGERSDDAL</sequence>
<reference evidence="1" key="2">
    <citation type="journal article" date="2022" name="New Phytol.">
        <title>Evolutionary transition to the ectomycorrhizal habit in the genomes of a hyperdiverse lineage of mushroom-forming fungi.</title>
        <authorList>
            <person name="Looney B."/>
            <person name="Miyauchi S."/>
            <person name="Morin E."/>
            <person name="Drula E."/>
            <person name="Courty P.E."/>
            <person name="Kohler A."/>
            <person name="Kuo A."/>
            <person name="LaButti K."/>
            <person name="Pangilinan J."/>
            <person name="Lipzen A."/>
            <person name="Riley R."/>
            <person name="Andreopoulos W."/>
            <person name="He G."/>
            <person name="Johnson J."/>
            <person name="Nolan M."/>
            <person name="Tritt A."/>
            <person name="Barry K.W."/>
            <person name="Grigoriev I.V."/>
            <person name="Nagy L.G."/>
            <person name="Hibbett D."/>
            <person name="Henrissat B."/>
            <person name="Matheny P.B."/>
            <person name="Labbe J."/>
            <person name="Martin F.M."/>
        </authorList>
    </citation>
    <scope>NUCLEOTIDE SEQUENCE</scope>
    <source>
        <strain evidence="1">HHB10654</strain>
    </source>
</reference>
<keyword evidence="2" id="KW-1185">Reference proteome</keyword>
<evidence type="ECO:0000313" key="1">
    <source>
        <dbReference type="EMBL" id="KAI0058278.1"/>
    </source>
</evidence>
<evidence type="ECO:0000313" key="2">
    <source>
        <dbReference type="Proteomes" id="UP000814140"/>
    </source>
</evidence>
<reference evidence="1" key="1">
    <citation type="submission" date="2021-03" db="EMBL/GenBank/DDBJ databases">
        <authorList>
            <consortium name="DOE Joint Genome Institute"/>
            <person name="Ahrendt S."/>
            <person name="Looney B.P."/>
            <person name="Miyauchi S."/>
            <person name="Morin E."/>
            <person name="Drula E."/>
            <person name="Courty P.E."/>
            <person name="Chicoki N."/>
            <person name="Fauchery L."/>
            <person name="Kohler A."/>
            <person name="Kuo A."/>
            <person name="Labutti K."/>
            <person name="Pangilinan J."/>
            <person name="Lipzen A."/>
            <person name="Riley R."/>
            <person name="Andreopoulos W."/>
            <person name="He G."/>
            <person name="Johnson J."/>
            <person name="Barry K.W."/>
            <person name="Grigoriev I.V."/>
            <person name="Nagy L."/>
            <person name="Hibbett D."/>
            <person name="Henrissat B."/>
            <person name="Matheny P.B."/>
            <person name="Labbe J."/>
            <person name="Martin F."/>
        </authorList>
    </citation>
    <scope>NUCLEOTIDE SEQUENCE</scope>
    <source>
        <strain evidence="1">HHB10654</strain>
    </source>
</reference>
<organism evidence="1 2">
    <name type="scientific">Artomyces pyxidatus</name>
    <dbReference type="NCBI Taxonomy" id="48021"/>
    <lineage>
        <taxon>Eukaryota</taxon>
        <taxon>Fungi</taxon>
        <taxon>Dikarya</taxon>
        <taxon>Basidiomycota</taxon>
        <taxon>Agaricomycotina</taxon>
        <taxon>Agaricomycetes</taxon>
        <taxon>Russulales</taxon>
        <taxon>Auriscalpiaceae</taxon>
        <taxon>Artomyces</taxon>
    </lineage>
</organism>
<name>A0ACB8SPU8_9AGAM</name>
<protein>
    <submittedName>
        <fullName evidence="1">Uncharacterized protein</fullName>
    </submittedName>
</protein>
<dbReference type="EMBL" id="MU277237">
    <property type="protein sequence ID" value="KAI0058278.1"/>
    <property type="molecule type" value="Genomic_DNA"/>
</dbReference>
<comment type="caution">
    <text evidence="1">The sequence shown here is derived from an EMBL/GenBank/DDBJ whole genome shotgun (WGS) entry which is preliminary data.</text>
</comment>
<proteinExistence type="predicted"/>
<accession>A0ACB8SPU8</accession>
<dbReference type="Proteomes" id="UP000814140">
    <property type="component" value="Unassembled WGS sequence"/>
</dbReference>